<feature type="region of interest" description="Disordered" evidence="1">
    <location>
        <begin position="41"/>
        <end position="126"/>
    </location>
</feature>
<evidence type="ECO:0000313" key="3">
    <source>
        <dbReference type="Proteomes" id="UP000266841"/>
    </source>
</evidence>
<proteinExistence type="predicted"/>
<sequence>MKRSARHLDGVGDEDEDVGGTTTFHAINSKLDALLDVMQPAEPAVMTSEQEAAEEAPVEDGQASAADDQKVKVKNRPRGKANKKSQRVEDAPPPAEEPVVVAEDPAETTDVGGALDFHPLRGRQRR</sequence>
<name>K0RC42_THAOC</name>
<comment type="caution">
    <text evidence="2">The sequence shown here is derived from an EMBL/GenBank/DDBJ whole genome shotgun (WGS) entry which is preliminary data.</text>
</comment>
<feature type="compositionally biased region" description="Basic residues" evidence="1">
    <location>
        <begin position="72"/>
        <end position="85"/>
    </location>
</feature>
<evidence type="ECO:0000256" key="1">
    <source>
        <dbReference type="SAM" id="MobiDB-lite"/>
    </source>
</evidence>
<dbReference type="AlphaFoldDB" id="K0RC42"/>
<feature type="region of interest" description="Disordered" evidence="1">
    <location>
        <begin position="1"/>
        <end position="21"/>
    </location>
</feature>
<feature type="non-terminal residue" evidence="2">
    <location>
        <position position="126"/>
    </location>
</feature>
<keyword evidence="3" id="KW-1185">Reference proteome</keyword>
<organism evidence="2 3">
    <name type="scientific">Thalassiosira oceanica</name>
    <name type="common">Marine diatom</name>
    <dbReference type="NCBI Taxonomy" id="159749"/>
    <lineage>
        <taxon>Eukaryota</taxon>
        <taxon>Sar</taxon>
        <taxon>Stramenopiles</taxon>
        <taxon>Ochrophyta</taxon>
        <taxon>Bacillariophyta</taxon>
        <taxon>Coscinodiscophyceae</taxon>
        <taxon>Thalassiosirophycidae</taxon>
        <taxon>Thalassiosirales</taxon>
        <taxon>Thalassiosiraceae</taxon>
        <taxon>Thalassiosira</taxon>
    </lineage>
</organism>
<gene>
    <name evidence="2" type="ORF">THAOC_30152</name>
</gene>
<dbReference type="EMBL" id="AGNL01043030">
    <property type="protein sequence ID" value="EJK50755.1"/>
    <property type="molecule type" value="Genomic_DNA"/>
</dbReference>
<accession>K0RC42</accession>
<feature type="compositionally biased region" description="Basic and acidic residues" evidence="1">
    <location>
        <begin position="1"/>
        <end position="10"/>
    </location>
</feature>
<dbReference type="Proteomes" id="UP000266841">
    <property type="component" value="Unassembled WGS sequence"/>
</dbReference>
<protein>
    <submittedName>
        <fullName evidence="2">Uncharacterized protein</fullName>
    </submittedName>
</protein>
<reference evidence="2 3" key="1">
    <citation type="journal article" date="2012" name="Genome Biol.">
        <title>Genome and low-iron response of an oceanic diatom adapted to chronic iron limitation.</title>
        <authorList>
            <person name="Lommer M."/>
            <person name="Specht M."/>
            <person name="Roy A.S."/>
            <person name="Kraemer L."/>
            <person name="Andreson R."/>
            <person name="Gutowska M.A."/>
            <person name="Wolf J."/>
            <person name="Bergner S.V."/>
            <person name="Schilhabel M.B."/>
            <person name="Klostermeier U.C."/>
            <person name="Beiko R.G."/>
            <person name="Rosenstiel P."/>
            <person name="Hippler M."/>
            <person name="Laroche J."/>
        </authorList>
    </citation>
    <scope>NUCLEOTIDE SEQUENCE [LARGE SCALE GENOMIC DNA]</scope>
    <source>
        <strain evidence="2 3">CCMP1005</strain>
    </source>
</reference>
<evidence type="ECO:0000313" key="2">
    <source>
        <dbReference type="EMBL" id="EJK50755.1"/>
    </source>
</evidence>